<gene>
    <name evidence="6" type="ORF">DN412_34815</name>
</gene>
<dbReference type="GO" id="GO:0006351">
    <property type="term" value="P:DNA-templated transcription"/>
    <property type="evidence" value="ECO:0007669"/>
    <property type="project" value="TreeGrafter"/>
</dbReference>
<comment type="caution">
    <text evidence="6">The sequence shown here is derived from an EMBL/GenBank/DDBJ whole genome shotgun (WGS) entry which is preliminary data.</text>
</comment>
<accession>A0A370NJQ1</accession>
<dbReference type="Gene3D" id="1.10.10.10">
    <property type="entry name" value="Winged helix-like DNA-binding domain superfamily/Winged helix DNA-binding domain"/>
    <property type="match status" value="1"/>
</dbReference>
<dbReference type="SUPFAM" id="SSF53850">
    <property type="entry name" value="Periplasmic binding protein-like II"/>
    <property type="match status" value="1"/>
</dbReference>
<organism evidence="6 7">
    <name type="scientific">Cupriavidus lacunae</name>
    <dbReference type="NCBI Taxonomy" id="2666307"/>
    <lineage>
        <taxon>Bacteria</taxon>
        <taxon>Pseudomonadati</taxon>
        <taxon>Pseudomonadota</taxon>
        <taxon>Betaproteobacteria</taxon>
        <taxon>Burkholderiales</taxon>
        <taxon>Burkholderiaceae</taxon>
        <taxon>Cupriavidus</taxon>
    </lineage>
</organism>
<dbReference type="GO" id="GO:0043565">
    <property type="term" value="F:sequence-specific DNA binding"/>
    <property type="evidence" value="ECO:0007669"/>
    <property type="project" value="TreeGrafter"/>
</dbReference>
<dbReference type="RefSeq" id="WP_115215733.1">
    <property type="nucleotide sequence ID" value="NZ_QKWJ01000081.1"/>
</dbReference>
<protein>
    <submittedName>
        <fullName evidence="6">Transcriptional regulator</fullName>
    </submittedName>
</protein>
<feature type="domain" description="HTH lysR-type" evidence="5">
    <location>
        <begin position="5"/>
        <end position="62"/>
    </location>
</feature>
<evidence type="ECO:0000256" key="3">
    <source>
        <dbReference type="ARBA" id="ARBA00023125"/>
    </source>
</evidence>
<dbReference type="InterPro" id="IPR000847">
    <property type="entry name" value="LysR_HTH_N"/>
</dbReference>
<evidence type="ECO:0000313" key="6">
    <source>
        <dbReference type="EMBL" id="RDK05824.1"/>
    </source>
</evidence>
<dbReference type="AlphaFoldDB" id="A0A370NJQ1"/>
<evidence type="ECO:0000313" key="7">
    <source>
        <dbReference type="Proteomes" id="UP000255165"/>
    </source>
</evidence>
<dbReference type="InterPro" id="IPR058163">
    <property type="entry name" value="LysR-type_TF_proteobact-type"/>
</dbReference>
<name>A0A370NJQ1_9BURK</name>
<evidence type="ECO:0000256" key="1">
    <source>
        <dbReference type="ARBA" id="ARBA00009437"/>
    </source>
</evidence>
<evidence type="ECO:0000259" key="5">
    <source>
        <dbReference type="PROSITE" id="PS50931"/>
    </source>
</evidence>
<dbReference type="CDD" id="cd08432">
    <property type="entry name" value="PBP2_GcdR_TrpI_HvrB_AmpR_like"/>
    <property type="match status" value="1"/>
</dbReference>
<dbReference type="InterPro" id="IPR036388">
    <property type="entry name" value="WH-like_DNA-bd_sf"/>
</dbReference>
<keyword evidence="4" id="KW-0804">Transcription</keyword>
<dbReference type="PROSITE" id="PS50931">
    <property type="entry name" value="HTH_LYSR"/>
    <property type="match status" value="1"/>
</dbReference>
<reference evidence="7" key="1">
    <citation type="submission" date="2018-06" db="EMBL/GenBank/DDBJ databases">
        <authorList>
            <person name="Feng T."/>
            <person name="Jeon C.O."/>
        </authorList>
    </citation>
    <scope>NUCLEOTIDE SEQUENCE [LARGE SCALE GENOMIC DNA]</scope>
    <source>
        <strain evidence="7">S23</strain>
    </source>
</reference>
<dbReference type="Pfam" id="PF00126">
    <property type="entry name" value="HTH_1"/>
    <property type="match status" value="1"/>
</dbReference>
<dbReference type="InterPro" id="IPR036390">
    <property type="entry name" value="WH_DNA-bd_sf"/>
</dbReference>
<dbReference type="SUPFAM" id="SSF46785">
    <property type="entry name" value="Winged helix' DNA-binding domain"/>
    <property type="match status" value="1"/>
</dbReference>
<dbReference type="PANTHER" id="PTHR30537">
    <property type="entry name" value="HTH-TYPE TRANSCRIPTIONAL REGULATOR"/>
    <property type="match status" value="1"/>
</dbReference>
<dbReference type="PANTHER" id="PTHR30537:SF74">
    <property type="entry name" value="HTH-TYPE TRANSCRIPTIONAL REGULATOR TRPI"/>
    <property type="match status" value="1"/>
</dbReference>
<comment type="similarity">
    <text evidence="1">Belongs to the LysR transcriptional regulatory family.</text>
</comment>
<dbReference type="EMBL" id="QKWJ01000081">
    <property type="protein sequence ID" value="RDK05824.1"/>
    <property type="molecule type" value="Genomic_DNA"/>
</dbReference>
<dbReference type="Gene3D" id="3.40.190.10">
    <property type="entry name" value="Periplasmic binding protein-like II"/>
    <property type="match status" value="2"/>
</dbReference>
<dbReference type="Pfam" id="PF03466">
    <property type="entry name" value="LysR_substrate"/>
    <property type="match status" value="1"/>
</dbReference>
<dbReference type="InterPro" id="IPR005119">
    <property type="entry name" value="LysR_subst-bd"/>
</dbReference>
<keyword evidence="7" id="KW-1185">Reference proteome</keyword>
<proteinExistence type="inferred from homology"/>
<dbReference type="PRINTS" id="PR00039">
    <property type="entry name" value="HTHLYSR"/>
</dbReference>
<dbReference type="FunFam" id="1.10.10.10:FF:000001">
    <property type="entry name" value="LysR family transcriptional regulator"/>
    <property type="match status" value="1"/>
</dbReference>
<keyword evidence="3" id="KW-0238">DNA-binding</keyword>
<evidence type="ECO:0000256" key="2">
    <source>
        <dbReference type="ARBA" id="ARBA00023015"/>
    </source>
</evidence>
<dbReference type="Proteomes" id="UP000255165">
    <property type="component" value="Unassembled WGS sequence"/>
</dbReference>
<keyword evidence="2" id="KW-0805">Transcription regulation</keyword>
<sequence>MNRLPSLTAVRYFAVAARWLSFTVAARELHVTQGAVSRMVQALESDLGVQLFSRNGRWISLTPAGKVYYEKVSQGLRQIEAAGTLVRKSTEEDVLSIVVNEGFATLWLVPKLPEFRSRHPDILVNLLGSDPDSAGEAAALAIRYGTPPWPGCVATRLPVSTTLGVVCSPQLQQLTRLRRPDDLVGRPLLAYTGGKRDYWKEYFEKLDLPVPDMAQSPRFPQLLMLREAALSGIGFALVPLFLVEAELEAGRLVRALPQTVEPDHAYYVTHPKGADLDERVHAFKKWLIARTKAAPKHGEKA</sequence>
<evidence type="ECO:0000256" key="4">
    <source>
        <dbReference type="ARBA" id="ARBA00023163"/>
    </source>
</evidence>
<dbReference type="GO" id="GO:0003700">
    <property type="term" value="F:DNA-binding transcription factor activity"/>
    <property type="evidence" value="ECO:0007669"/>
    <property type="project" value="InterPro"/>
</dbReference>